<keyword evidence="3 14" id="KW-1003">Cell membrane</keyword>
<evidence type="ECO:0000256" key="2">
    <source>
        <dbReference type="ARBA" id="ARBA00022448"/>
    </source>
</evidence>
<dbReference type="InterPro" id="IPR003691">
    <property type="entry name" value="FluC"/>
</dbReference>
<dbReference type="AlphaFoldDB" id="A0A553SMU6"/>
<keyword evidence="7 14" id="KW-0915">Sodium</keyword>
<dbReference type="NCBIfam" id="TIGR00494">
    <property type="entry name" value="crcB"/>
    <property type="match status" value="1"/>
</dbReference>
<dbReference type="Proteomes" id="UP000319837">
    <property type="component" value="Unassembled WGS sequence"/>
</dbReference>
<reference evidence="16" key="1">
    <citation type="submission" date="2018-10" db="EMBL/GenBank/DDBJ databases">
        <title>FDA dAtabase for Regulatory Grade micrObial Sequences (FDA-ARGOS): Supporting development and validation of Infectious Disease Dx tests.</title>
        <authorList>
            <person name="Minogue T."/>
            <person name="Wolcott M."/>
            <person name="Wasieloski L."/>
            <person name="Aguilar W."/>
            <person name="Moore D."/>
            <person name="Tallon L."/>
            <person name="Sadzewicz L."/>
            <person name="Sengamalay N."/>
            <person name="Ott S."/>
            <person name="Godinez A."/>
            <person name="Nagaraj S."/>
            <person name="Vavikolanu K."/>
            <person name="Vyas G."/>
            <person name="Nadendla S."/>
            <person name="George J."/>
            <person name="Sichtig H."/>
        </authorList>
    </citation>
    <scope>NUCLEOTIDE SEQUENCE [LARGE SCALE GENOMIC DNA]</scope>
    <source>
        <strain evidence="16">FDAARGOS_343</strain>
    </source>
</reference>
<evidence type="ECO:0000256" key="1">
    <source>
        <dbReference type="ARBA" id="ARBA00004651"/>
    </source>
</evidence>
<keyword evidence="5 14" id="KW-0479">Metal-binding</keyword>
<name>A0A553SMU6_NIACI</name>
<keyword evidence="4 14" id="KW-0812">Transmembrane</keyword>
<evidence type="ECO:0000313" key="16">
    <source>
        <dbReference type="Proteomes" id="UP000319837"/>
    </source>
</evidence>
<evidence type="ECO:0000256" key="4">
    <source>
        <dbReference type="ARBA" id="ARBA00022692"/>
    </source>
</evidence>
<evidence type="ECO:0000256" key="6">
    <source>
        <dbReference type="ARBA" id="ARBA00022989"/>
    </source>
</evidence>
<feature type="transmembrane region" description="Helical" evidence="14">
    <location>
        <begin position="94"/>
        <end position="116"/>
    </location>
</feature>
<keyword evidence="9 14" id="KW-0472">Membrane</keyword>
<evidence type="ECO:0000256" key="11">
    <source>
        <dbReference type="ARBA" id="ARBA00035120"/>
    </source>
</evidence>
<comment type="caution">
    <text evidence="15">The sequence shown here is derived from an EMBL/GenBank/DDBJ whole genome shotgun (WGS) entry which is preliminary data.</text>
</comment>
<keyword evidence="10 14" id="KW-0407">Ion channel</keyword>
<evidence type="ECO:0000256" key="7">
    <source>
        <dbReference type="ARBA" id="ARBA00023053"/>
    </source>
</evidence>
<comment type="catalytic activity">
    <reaction evidence="12">
        <text>fluoride(in) = fluoride(out)</text>
        <dbReference type="Rhea" id="RHEA:76159"/>
        <dbReference type="ChEBI" id="CHEBI:17051"/>
    </reaction>
    <physiologicalReaction direction="left-to-right" evidence="12">
        <dbReference type="Rhea" id="RHEA:76160"/>
    </physiologicalReaction>
</comment>
<evidence type="ECO:0000256" key="13">
    <source>
        <dbReference type="ARBA" id="ARBA00049940"/>
    </source>
</evidence>
<comment type="activity regulation">
    <text evidence="14">Na(+) is not transported, but it plays an essential structural role and its presence is essential for fluoride channel function.</text>
</comment>
<gene>
    <name evidence="14 15" type="primary">crcB</name>
    <name evidence="14" type="synonym">fluC</name>
    <name evidence="15" type="ORF">CEQ21_23245</name>
</gene>
<dbReference type="HAMAP" id="MF_00454">
    <property type="entry name" value="FluC"/>
    <property type="match status" value="1"/>
</dbReference>
<organism evidence="15 16">
    <name type="scientific">Niallia circulans</name>
    <name type="common">Bacillus circulans</name>
    <dbReference type="NCBI Taxonomy" id="1397"/>
    <lineage>
        <taxon>Bacteria</taxon>
        <taxon>Bacillati</taxon>
        <taxon>Bacillota</taxon>
        <taxon>Bacilli</taxon>
        <taxon>Bacillales</taxon>
        <taxon>Bacillaceae</taxon>
        <taxon>Niallia</taxon>
    </lineage>
</organism>
<dbReference type="PANTHER" id="PTHR28259">
    <property type="entry name" value="FLUORIDE EXPORT PROTEIN 1-RELATED"/>
    <property type="match status" value="1"/>
</dbReference>
<evidence type="ECO:0000256" key="14">
    <source>
        <dbReference type="HAMAP-Rule" id="MF_00454"/>
    </source>
</evidence>
<comment type="similarity">
    <text evidence="11 14">Belongs to the fluoride channel Fluc/FEX (TC 1.A.43) family.</text>
</comment>
<dbReference type="PANTHER" id="PTHR28259:SF16">
    <property type="entry name" value="FLUORIDE-SPECIFIC ION CHANNEL FLUC 2"/>
    <property type="match status" value="1"/>
</dbReference>
<feature type="binding site" evidence="14">
    <location>
        <position position="104"/>
    </location>
    <ligand>
        <name>Na(+)</name>
        <dbReference type="ChEBI" id="CHEBI:29101"/>
        <note>structural</note>
    </ligand>
</feature>
<accession>A0A553SMU6</accession>
<feature type="transmembrane region" description="Helical" evidence="14">
    <location>
        <begin position="32"/>
        <end position="55"/>
    </location>
</feature>
<evidence type="ECO:0000313" key="15">
    <source>
        <dbReference type="EMBL" id="TRZ38320.1"/>
    </source>
</evidence>
<evidence type="ECO:0000256" key="9">
    <source>
        <dbReference type="ARBA" id="ARBA00023136"/>
    </source>
</evidence>
<dbReference type="GO" id="GO:0046872">
    <property type="term" value="F:metal ion binding"/>
    <property type="evidence" value="ECO:0007669"/>
    <property type="project" value="UniProtKB-KW"/>
</dbReference>
<dbReference type="GO" id="GO:0005886">
    <property type="term" value="C:plasma membrane"/>
    <property type="evidence" value="ECO:0007669"/>
    <property type="project" value="UniProtKB-SubCell"/>
</dbReference>
<keyword evidence="8 14" id="KW-0406">Ion transport</keyword>
<evidence type="ECO:0000256" key="10">
    <source>
        <dbReference type="ARBA" id="ARBA00023303"/>
    </source>
</evidence>
<feature type="transmembrane region" description="Helical" evidence="14">
    <location>
        <begin position="67"/>
        <end position="88"/>
    </location>
</feature>
<dbReference type="GO" id="GO:0062054">
    <property type="term" value="F:fluoride channel activity"/>
    <property type="evidence" value="ECO:0007669"/>
    <property type="project" value="UniProtKB-UniRule"/>
</dbReference>
<dbReference type="Pfam" id="PF02537">
    <property type="entry name" value="CRCB"/>
    <property type="match status" value="1"/>
</dbReference>
<proteinExistence type="inferred from homology"/>
<feature type="transmembrane region" description="Helical" evidence="14">
    <location>
        <begin position="128"/>
        <end position="150"/>
    </location>
</feature>
<protein>
    <recommendedName>
        <fullName evidence="14">Fluoride-specific ion channel FluC</fullName>
    </recommendedName>
</protein>
<dbReference type="EMBL" id="RIBP01000004">
    <property type="protein sequence ID" value="TRZ38320.1"/>
    <property type="molecule type" value="Genomic_DNA"/>
</dbReference>
<evidence type="ECO:0000256" key="8">
    <source>
        <dbReference type="ARBA" id="ARBA00023065"/>
    </source>
</evidence>
<evidence type="ECO:0000256" key="3">
    <source>
        <dbReference type="ARBA" id="ARBA00022475"/>
    </source>
</evidence>
<keyword evidence="2 14" id="KW-0813">Transport</keyword>
<evidence type="ECO:0000256" key="5">
    <source>
        <dbReference type="ARBA" id="ARBA00022723"/>
    </source>
</evidence>
<feature type="binding site" evidence="14">
    <location>
        <position position="107"/>
    </location>
    <ligand>
        <name>Na(+)</name>
        <dbReference type="ChEBI" id="CHEBI:29101"/>
        <note>structural</note>
    </ligand>
</feature>
<keyword evidence="6 14" id="KW-1133">Transmembrane helix</keyword>
<dbReference type="GO" id="GO:0140114">
    <property type="term" value="P:cellular detoxification of fluoride"/>
    <property type="evidence" value="ECO:0007669"/>
    <property type="project" value="UniProtKB-UniRule"/>
</dbReference>
<evidence type="ECO:0000256" key="12">
    <source>
        <dbReference type="ARBA" id="ARBA00035585"/>
    </source>
</evidence>
<sequence length="153" mass="16952">MRLLIWQRAGCLDQLPLFSEFCLEQSLLKEDIIMVEMLGTVAIGGFLGAISRYWLMQYIKSKIKSAMPIATLIINLTGSFLLGLTAGFHVNETIHLLFAVGFLGAYTTFSTLAVEAAELWKGKNIRTFSWYVLISFGGGLLFAWLGYMAANIG</sequence>
<comment type="function">
    <text evidence="13 14">Fluoride-specific ion channel. Important for reducing fluoride concentration in the cell, thus reducing its toxicity.</text>
</comment>
<comment type="subcellular location">
    <subcellularLocation>
        <location evidence="1 14">Cell membrane</location>
        <topology evidence="1 14">Multi-pass membrane protein</topology>
    </subcellularLocation>
</comment>